<keyword evidence="3" id="KW-1185">Reference proteome</keyword>
<gene>
    <name evidence="2" type="ORF">MELA_02989</name>
</gene>
<accession>A0A564ZMN9</accession>
<name>A0A564ZMN9_9BACT</name>
<evidence type="ECO:0000313" key="3">
    <source>
        <dbReference type="Proteomes" id="UP000334340"/>
    </source>
</evidence>
<organism evidence="2 3">
    <name type="scientific">Candidatus Methylomirabilis lanthanidiphila</name>
    <dbReference type="NCBI Taxonomy" id="2211376"/>
    <lineage>
        <taxon>Bacteria</taxon>
        <taxon>Candidatus Methylomirabilota</taxon>
        <taxon>Candidatus Methylomirabilia</taxon>
        <taxon>Candidatus Methylomirabilales</taxon>
        <taxon>Candidatus Methylomirabilaceae</taxon>
        <taxon>Candidatus Methylomirabilis</taxon>
    </lineage>
</organism>
<sequence>MLAASTSSRECADPNSRAASVKSDVVTKTPLRRFCGRNGAQELPNLGGGDRLCAVTLALDHQRFRSLASEQVYALVAAPAAVLNFVAPPLVHRTDVVPILDPMSGEQLLPHTLWGCQAFCGSAFWWRKKGG</sequence>
<evidence type="ECO:0000313" key="2">
    <source>
        <dbReference type="EMBL" id="VUZ86584.1"/>
    </source>
</evidence>
<reference evidence="2 3" key="1">
    <citation type="submission" date="2019-07" db="EMBL/GenBank/DDBJ databases">
        <authorList>
            <person name="Cremers G."/>
        </authorList>
    </citation>
    <scope>NUCLEOTIDE SEQUENCE [LARGE SCALE GENOMIC DNA]</scope>
</reference>
<dbReference type="EMBL" id="CABIKM010000070">
    <property type="protein sequence ID" value="VUZ86584.1"/>
    <property type="molecule type" value="Genomic_DNA"/>
</dbReference>
<feature type="region of interest" description="Disordered" evidence="1">
    <location>
        <begin position="1"/>
        <end position="23"/>
    </location>
</feature>
<dbReference type="Proteomes" id="UP000334340">
    <property type="component" value="Unassembled WGS sequence"/>
</dbReference>
<protein>
    <submittedName>
        <fullName evidence="2">Uncharacterized protein</fullName>
    </submittedName>
</protein>
<dbReference type="AlphaFoldDB" id="A0A564ZMN9"/>
<proteinExistence type="predicted"/>
<evidence type="ECO:0000256" key="1">
    <source>
        <dbReference type="SAM" id="MobiDB-lite"/>
    </source>
</evidence>